<proteinExistence type="predicted"/>
<evidence type="ECO:0000313" key="2">
    <source>
        <dbReference type="EMBL" id="WVZ15533.1"/>
    </source>
</evidence>
<feature type="region of interest" description="Disordered" evidence="1">
    <location>
        <begin position="586"/>
        <end position="606"/>
    </location>
</feature>
<name>A0AAQ3NW66_VIGMU</name>
<reference evidence="2 3" key="1">
    <citation type="journal article" date="2023" name="Life. Sci Alliance">
        <title>Evolutionary insights into 3D genome organization and epigenetic landscape of Vigna mungo.</title>
        <authorList>
            <person name="Junaid A."/>
            <person name="Singh B."/>
            <person name="Bhatia S."/>
        </authorList>
    </citation>
    <scope>NUCLEOTIDE SEQUENCE [LARGE SCALE GENOMIC DNA]</scope>
    <source>
        <strain evidence="2">Urdbean</strain>
    </source>
</reference>
<protein>
    <recommendedName>
        <fullName evidence="4">DUF4219 domain-containing protein</fullName>
    </recommendedName>
</protein>
<keyword evidence="3" id="KW-1185">Reference proteome</keyword>
<feature type="compositionally biased region" description="Basic and acidic residues" evidence="1">
    <location>
        <begin position="586"/>
        <end position="595"/>
    </location>
</feature>
<sequence length="636" mass="72545">MASVSQTFGEGAYTNRPPLFAGENYSFWKIRIRIFLESVDKGVWDVVLNGPFEPTKVVDGIPVSTCNSTKEIWEVLEVTHEGTNEVKRARKNALIQEYEMFKNMDVAEKIHSHCQSFDCSRQTISESRDLTTMNMATLFDKLNEHELELGKLKEEEETEHKHSIALKATNKKASRRNESYADYDADISEKEFMSMMEEKNAKAATVTYDECGKEGHIKPDCPYLKIKQKDDVKYTQDRRRNKQKKVYIAWENSDEDSSNDDENSIEEETNMCLMVGSVCFESNNNNFENEPIKVNEEEASMCLMAGCISGATCRGNENAKQGSLFLPVSSLTSQVNEMKAMMTLLLQNHQGPFPSHKTTANSGGFSKIPTNFGDSSKTLANFGGSSKTLANSDDYSKTPLISVVSQKIVDNYLVMQLFPEVFLTAGNNKKGYYAEAIWVDVKSESNSCESNGKIMYDDCDKGNNKEMMQKDKKKRERKQKIENAMTMDSCKKMQCWTMMKRLMKNEQNKKIMSLRDIEQKLKRLEYSIVDDFAYDMRKVFSYPLGNREGLCKVKNKKGYYAEAIWVDVKSESNSCESNGKIMDDDCDKGNNKEMVQKNQKKRGRKCNENGQLQKDVVLDDDEAFNGGKRCMGFKEE</sequence>
<dbReference type="EMBL" id="CP144697">
    <property type="protein sequence ID" value="WVZ15533.1"/>
    <property type="molecule type" value="Genomic_DNA"/>
</dbReference>
<evidence type="ECO:0000256" key="1">
    <source>
        <dbReference type="SAM" id="MobiDB-lite"/>
    </source>
</evidence>
<gene>
    <name evidence="2" type="ORF">V8G54_013099</name>
</gene>
<dbReference type="AlphaFoldDB" id="A0AAQ3NW66"/>
<organism evidence="2 3">
    <name type="scientific">Vigna mungo</name>
    <name type="common">Black gram</name>
    <name type="synonym">Phaseolus mungo</name>
    <dbReference type="NCBI Taxonomy" id="3915"/>
    <lineage>
        <taxon>Eukaryota</taxon>
        <taxon>Viridiplantae</taxon>
        <taxon>Streptophyta</taxon>
        <taxon>Embryophyta</taxon>
        <taxon>Tracheophyta</taxon>
        <taxon>Spermatophyta</taxon>
        <taxon>Magnoliopsida</taxon>
        <taxon>eudicotyledons</taxon>
        <taxon>Gunneridae</taxon>
        <taxon>Pentapetalae</taxon>
        <taxon>rosids</taxon>
        <taxon>fabids</taxon>
        <taxon>Fabales</taxon>
        <taxon>Fabaceae</taxon>
        <taxon>Papilionoideae</taxon>
        <taxon>50 kb inversion clade</taxon>
        <taxon>NPAAA clade</taxon>
        <taxon>indigoferoid/millettioid clade</taxon>
        <taxon>Phaseoleae</taxon>
        <taxon>Vigna</taxon>
    </lineage>
</organism>
<accession>A0AAQ3NW66</accession>
<evidence type="ECO:0008006" key="4">
    <source>
        <dbReference type="Google" id="ProtNLM"/>
    </source>
</evidence>
<evidence type="ECO:0000313" key="3">
    <source>
        <dbReference type="Proteomes" id="UP001374535"/>
    </source>
</evidence>
<dbReference type="Proteomes" id="UP001374535">
    <property type="component" value="Chromosome 4"/>
</dbReference>